<feature type="signal peptide" evidence="1">
    <location>
        <begin position="1"/>
        <end position="21"/>
    </location>
</feature>
<dbReference type="EMBL" id="ACJX03000002">
    <property type="protein sequence ID" value="KRT34320.1"/>
    <property type="molecule type" value="Genomic_DNA"/>
</dbReference>
<sequence>MKKVLALLLFALLVFSTQSMAYASEVALTSVGQSPDAMMIRVVLRNMGIEHDYDSLMKAGDLAGQKVLILVVGGSSKGLGAAGIDKEEEKERAIKLINTARNQGMKILVMHVGGEGRRGQLSDMFIEAVTPLADSVIVVKGGNNDGFFDKLTKDSGIPMHEANSIKETDAPLRTVLLDWGIVIG</sequence>
<protein>
    <recommendedName>
        <fullName evidence="2">DUF6305 domain-containing protein</fullName>
    </recommendedName>
</protein>
<keyword evidence="4" id="KW-1185">Reference proteome</keyword>
<dbReference type="OrthoDB" id="1922448at2"/>
<dbReference type="AlphaFoldDB" id="A0A0T5X7T1"/>
<gene>
    <name evidence="3" type="ORF">HMPREF1705_04827</name>
</gene>
<dbReference type="eggNOG" id="ENOG502ZBH5">
    <property type="taxonomic scope" value="Bacteria"/>
</dbReference>
<accession>A0A0T5X7T1</accession>
<reference evidence="4" key="1">
    <citation type="submission" date="2012-09" db="EMBL/GenBank/DDBJ databases">
        <authorList>
            <person name="Weinstock G."/>
            <person name="Sodergren E."/>
            <person name="Clifton S."/>
            <person name="Fulton L."/>
            <person name="Fulton B."/>
            <person name="Courtney L."/>
            <person name="Fronick C."/>
            <person name="Harrison M."/>
            <person name="Strong C."/>
            <person name="Farmer C."/>
            <person name="Delehaunty K."/>
            <person name="Markovic C."/>
            <person name="Hall O."/>
            <person name="Minx P."/>
            <person name="Tomlinson C."/>
            <person name="Mitreva M."/>
            <person name="Nelson J."/>
            <person name="Hou S."/>
            <person name="Wollam A."/>
            <person name="Pepin K.H."/>
            <person name="Johnson M."/>
            <person name="Bhonagiri V."/>
            <person name="Nash W.E."/>
            <person name="Suruliraj S."/>
            <person name="Warren W."/>
            <person name="Chinwalla A."/>
            <person name="Mardis E.R."/>
            <person name="Wilson R.K."/>
        </authorList>
    </citation>
    <scope>NUCLEOTIDE SEQUENCE [LARGE SCALE GENOMIC DNA]</scope>
    <source>
        <strain evidence="4">OS1</strain>
    </source>
</reference>
<keyword evidence="1" id="KW-0732">Signal</keyword>
<feature type="domain" description="DUF6305" evidence="2">
    <location>
        <begin position="25"/>
        <end position="175"/>
    </location>
</feature>
<dbReference type="InterPro" id="IPR046272">
    <property type="entry name" value="DUF6305"/>
</dbReference>
<dbReference type="Pfam" id="PF19823">
    <property type="entry name" value="DUF6305"/>
    <property type="match status" value="1"/>
</dbReference>
<organism evidence="3 4">
    <name type="scientific">Acetomicrobium hydrogeniformans ATCC BAA-1850</name>
    <dbReference type="NCBI Taxonomy" id="592015"/>
    <lineage>
        <taxon>Bacteria</taxon>
        <taxon>Thermotogati</taxon>
        <taxon>Synergistota</taxon>
        <taxon>Synergistia</taxon>
        <taxon>Synergistales</taxon>
        <taxon>Acetomicrobiaceae</taxon>
        <taxon>Acetomicrobium</taxon>
    </lineage>
</organism>
<dbReference type="RefSeq" id="WP_009202508.1">
    <property type="nucleotide sequence ID" value="NZ_ACJX03000002.1"/>
</dbReference>
<dbReference type="STRING" id="592015.HMPREF1705_04827"/>
<evidence type="ECO:0000256" key="1">
    <source>
        <dbReference type="SAM" id="SignalP"/>
    </source>
</evidence>
<evidence type="ECO:0000313" key="3">
    <source>
        <dbReference type="EMBL" id="KRT34320.1"/>
    </source>
</evidence>
<comment type="caution">
    <text evidence="3">The sequence shown here is derived from an EMBL/GenBank/DDBJ whole genome shotgun (WGS) entry which is preliminary data.</text>
</comment>
<evidence type="ECO:0000259" key="2">
    <source>
        <dbReference type="Pfam" id="PF19823"/>
    </source>
</evidence>
<feature type="chain" id="PRO_5006666468" description="DUF6305 domain-containing protein" evidence="1">
    <location>
        <begin position="22"/>
        <end position="184"/>
    </location>
</feature>
<evidence type="ECO:0000313" key="4">
    <source>
        <dbReference type="Proteomes" id="UP000005273"/>
    </source>
</evidence>
<dbReference type="Proteomes" id="UP000005273">
    <property type="component" value="Unassembled WGS sequence"/>
</dbReference>
<proteinExistence type="predicted"/>
<name>A0A0T5X7T1_9BACT</name>